<name>A0ABY1CAK1_9FIRM</name>
<dbReference type="PANTHER" id="PTHR13355:SF22">
    <property type="entry name" value="SLL0786 PROTEIN"/>
    <property type="match status" value="1"/>
</dbReference>
<dbReference type="Gene3D" id="3.40.630.30">
    <property type="match status" value="1"/>
</dbReference>
<dbReference type="PROSITE" id="PS51186">
    <property type="entry name" value="GNAT"/>
    <property type="match status" value="1"/>
</dbReference>
<proteinExistence type="predicted"/>
<evidence type="ECO:0000313" key="2">
    <source>
        <dbReference type="EMBL" id="SET86646.1"/>
    </source>
</evidence>
<accession>A0ABY1CAK1</accession>
<reference evidence="2 3" key="1">
    <citation type="submission" date="2016-10" db="EMBL/GenBank/DDBJ databases">
        <authorList>
            <person name="Varghese N."/>
            <person name="Submissions S."/>
        </authorList>
    </citation>
    <scope>NUCLEOTIDE SEQUENCE [LARGE SCALE GENOMIC DNA]</scope>
    <source>
        <strain evidence="2 3">ATCC 19403</strain>
    </source>
</reference>
<dbReference type="RefSeq" id="WP_100042513.1">
    <property type="nucleotide sequence ID" value="NZ_LT630003.1"/>
</dbReference>
<dbReference type="InterPro" id="IPR039143">
    <property type="entry name" value="GNPNAT1-like"/>
</dbReference>
<dbReference type="EMBL" id="LT630003">
    <property type="protein sequence ID" value="SET86646.1"/>
    <property type="molecule type" value="Genomic_DNA"/>
</dbReference>
<dbReference type="Pfam" id="PF00583">
    <property type="entry name" value="Acetyltransf_1"/>
    <property type="match status" value="1"/>
</dbReference>
<evidence type="ECO:0000259" key="1">
    <source>
        <dbReference type="PROSITE" id="PS51186"/>
    </source>
</evidence>
<evidence type="ECO:0000313" key="3">
    <source>
        <dbReference type="Proteomes" id="UP000198970"/>
    </source>
</evidence>
<organism evidence="2 3">
    <name type="scientific">Lacrimispora sphenoides JCM 1415</name>
    <dbReference type="NCBI Taxonomy" id="1297793"/>
    <lineage>
        <taxon>Bacteria</taxon>
        <taxon>Bacillati</taxon>
        <taxon>Bacillota</taxon>
        <taxon>Clostridia</taxon>
        <taxon>Lachnospirales</taxon>
        <taxon>Lachnospiraceae</taxon>
        <taxon>Lacrimispora</taxon>
    </lineage>
</organism>
<keyword evidence="3" id="KW-1185">Reference proteome</keyword>
<dbReference type="PANTHER" id="PTHR13355">
    <property type="entry name" value="GLUCOSAMINE 6-PHOSPHATE N-ACETYLTRANSFERASE"/>
    <property type="match status" value="1"/>
</dbReference>
<dbReference type="Proteomes" id="UP000198970">
    <property type="component" value="Chromosome I"/>
</dbReference>
<dbReference type="SUPFAM" id="SSF55729">
    <property type="entry name" value="Acyl-CoA N-acyltransferases (Nat)"/>
    <property type="match status" value="1"/>
</dbReference>
<dbReference type="CDD" id="cd04301">
    <property type="entry name" value="NAT_SF"/>
    <property type="match status" value="1"/>
</dbReference>
<dbReference type="InterPro" id="IPR000182">
    <property type="entry name" value="GNAT_dom"/>
</dbReference>
<feature type="domain" description="N-acetyltransferase" evidence="1">
    <location>
        <begin position="2"/>
        <end position="141"/>
    </location>
</feature>
<protein>
    <submittedName>
        <fullName evidence="2">Predicted N-acyltransferase, GNAT family</fullName>
    </submittedName>
</protein>
<gene>
    <name evidence="2" type="ORF">SAMN02745906_2545</name>
</gene>
<dbReference type="InterPro" id="IPR016181">
    <property type="entry name" value="Acyl_CoA_acyltransferase"/>
</dbReference>
<sequence>MKAVRVKELWQLAGVHYVRTETMVKGFHVPIYEEFDERDSEKSLYVLVLDDINPIAACRIRFPEGEGAAKIERVSVLKEYRKKGVGRLLIEEAERWIQESGFKKVCITSRDEAVGFYEALGYKADYSRQMDTGIFKIIYTEKILSQ</sequence>